<dbReference type="EMBL" id="WUTS01000001">
    <property type="protein sequence ID" value="NAW13590.1"/>
    <property type="molecule type" value="Genomic_DNA"/>
</dbReference>
<sequence>MCEMNARIKQFCFGKPEESLTLERVPLRDLEKDKVRVRVEAANINPSDLLSIYGVGQYRRFHKPPRVPGFEAAGKVVESNHPGYSAGQRVLLAASGAWQEYIDALPDNIFHIPQDLESGYACQLYINSLTAWAMTTEVANLSERDVVIINAGRSAIGKIFSQLSSSLGYTVIVITSSPENYPYQSNYVLSSSDDFCREIVSMGLPRPNIAFDAIGGGEGEKLLFTLCDKGRFINYGTLSLSFYGSRFFECLRDRQIDFRTFFLRHWESSIGKDSRRENFKKMLDHFMVHKVSLDVDRYVPFEEFKFAMNIAELRSKSLFGKLVFTPD</sequence>
<evidence type="ECO:0000313" key="5">
    <source>
        <dbReference type="Proteomes" id="UP000448235"/>
    </source>
</evidence>
<feature type="domain" description="Enoyl reductase (ER)" evidence="3">
    <location>
        <begin position="15"/>
        <end position="324"/>
    </location>
</feature>
<dbReference type="PANTHER" id="PTHR48106">
    <property type="entry name" value="QUINONE OXIDOREDUCTASE PIG3-RELATED"/>
    <property type="match status" value="1"/>
</dbReference>
<organism evidence="4 5">
    <name type="scientific">Halomonas icarae</name>
    <dbReference type="NCBI Taxonomy" id="2691040"/>
    <lineage>
        <taxon>Bacteria</taxon>
        <taxon>Pseudomonadati</taxon>
        <taxon>Pseudomonadota</taxon>
        <taxon>Gammaproteobacteria</taxon>
        <taxon>Oceanospirillales</taxon>
        <taxon>Halomonadaceae</taxon>
        <taxon>Halomonas</taxon>
    </lineage>
</organism>
<name>A0A7X5AMN2_9GAMM</name>
<dbReference type="InterPro" id="IPR020843">
    <property type="entry name" value="ER"/>
</dbReference>
<keyword evidence="1" id="KW-0521">NADP</keyword>
<dbReference type="Pfam" id="PF08240">
    <property type="entry name" value="ADH_N"/>
    <property type="match status" value="1"/>
</dbReference>
<reference evidence="4 5" key="1">
    <citation type="submission" date="2019-12" db="EMBL/GenBank/DDBJ databases">
        <title>Draft genome sequencing of Halomonas icarensis D1-1.</title>
        <authorList>
            <person name="Pandiyan K."/>
            <person name="Kushwaha P."/>
            <person name="Gowdham M."/>
            <person name="Chakdar H."/>
            <person name="Singh A."/>
            <person name="Kumar M."/>
            <person name="Saxena A.K."/>
        </authorList>
    </citation>
    <scope>NUCLEOTIDE SEQUENCE [LARGE SCALE GENOMIC DNA]</scope>
    <source>
        <strain evidence="4 5">D1-1</strain>
    </source>
</reference>
<dbReference type="GO" id="GO:0070402">
    <property type="term" value="F:NADPH binding"/>
    <property type="evidence" value="ECO:0007669"/>
    <property type="project" value="TreeGrafter"/>
</dbReference>
<evidence type="ECO:0000256" key="2">
    <source>
        <dbReference type="ARBA" id="ARBA00023002"/>
    </source>
</evidence>
<dbReference type="Gene3D" id="3.40.50.720">
    <property type="entry name" value="NAD(P)-binding Rossmann-like Domain"/>
    <property type="match status" value="1"/>
</dbReference>
<dbReference type="AlphaFoldDB" id="A0A7X5AMN2"/>
<dbReference type="CDD" id="cd05282">
    <property type="entry name" value="ETR_like"/>
    <property type="match status" value="1"/>
</dbReference>
<dbReference type="PANTHER" id="PTHR48106:SF18">
    <property type="entry name" value="QUINONE OXIDOREDUCTASE PIG3"/>
    <property type="match status" value="1"/>
</dbReference>
<dbReference type="InterPro" id="IPR013154">
    <property type="entry name" value="ADH-like_N"/>
</dbReference>
<evidence type="ECO:0000259" key="3">
    <source>
        <dbReference type="SMART" id="SM00829"/>
    </source>
</evidence>
<dbReference type="InterPro" id="IPR011032">
    <property type="entry name" value="GroES-like_sf"/>
</dbReference>
<gene>
    <name evidence="4" type="ORF">GRB80_12100</name>
</gene>
<keyword evidence="2" id="KW-0560">Oxidoreductase</keyword>
<accession>A0A7X5AMN2</accession>
<dbReference type="GO" id="GO:0016651">
    <property type="term" value="F:oxidoreductase activity, acting on NAD(P)H"/>
    <property type="evidence" value="ECO:0007669"/>
    <property type="project" value="TreeGrafter"/>
</dbReference>
<dbReference type="Gene3D" id="3.90.180.10">
    <property type="entry name" value="Medium-chain alcohol dehydrogenases, catalytic domain"/>
    <property type="match status" value="1"/>
</dbReference>
<dbReference type="SUPFAM" id="SSF51735">
    <property type="entry name" value="NAD(P)-binding Rossmann-fold domains"/>
    <property type="match status" value="1"/>
</dbReference>
<dbReference type="Proteomes" id="UP000448235">
    <property type="component" value="Unassembled WGS sequence"/>
</dbReference>
<evidence type="ECO:0000256" key="1">
    <source>
        <dbReference type="ARBA" id="ARBA00022857"/>
    </source>
</evidence>
<evidence type="ECO:0000313" key="4">
    <source>
        <dbReference type="EMBL" id="NAW13590.1"/>
    </source>
</evidence>
<comment type="caution">
    <text evidence="4">The sequence shown here is derived from an EMBL/GenBank/DDBJ whole genome shotgun (WGS) entry which is preliminary data.</text>
</comment>
<dbReference type="SMART" id="SM00829">
    <property type="entry name" value="PKS_ER"/>
    <property type="match status" value="1"/>
</dbReference>
<dbReference type="InterPro" id="IPR036291">
    <property type="entry name" value="NAD(P)-bd_dom_sf"/>
</dbReference>
<dbReference type="SUPFAM" id="SSF50129">
    <property type="entry name" value="GroES-like"/>
    <property type="match status" value="1"/>
</dbReference>
<keyword evidence="5" id="KW-1185">Reference proteome</keyword>
<proteinExistence type="predicted"/>
<protein>
    <submittedName>
        <fullName evidence="4">Alcohol dehydrogenase catalytic domain-containing protein</fullName>
    </submittedName>
</protein>